<dbReference type="EMBL" id="FNJR01000010">
    <property type="protein sequence ID" value="SDP84917.1"/>
    <property type="molecule type" value="Genomic_DNA"/>
</dbReference>
<keyword evidence="4" id="KW-1185">Reference proteome</keyword>
<protein>
    <submittedName>
        <fullName evidence="3">Uncharacterized protein</fullName>
    </submittedName>
</protein>
<organism evidence="3 4">
    <name type="scientific">Actinopolyspora xinjiangensis</name>
    <dbReference type="NCBI Taxonomy" id="405564"/>
    <lineage>
        <taxon>Bacteria</taxon>
        <taxon>Bacillati</taxon>
        <taxon>Actinomycetota</taxon>
        <taxon>Actinomycetes</taxon>
        <taxon>Actinopolysporales</taxon>
        <taxon>Actinopolysporaceae</taxon>
        <taxon>Actinopolyspora</taxon>
    </lineage>
</organism>
<reference evidence="4" key="1">
    <citation type="submission" date="2016-10" db="EMBL/GenBank/DDBJ databases">
        <authorList>
            <person name="Varghese N."/>
            <person name="Submissions S."/>
        </authorList>
    </citation>
    <scope>NUCLEOTIDE SEQUENCE [LARGE SCALE GENOMIC DNA]</scope>
    <source>
        <strain evidence="4">DSM 46732</strain>
    </source>
</reference>
<gene>
    <name evidence="3" type="ORF">SAMN04487905_110162</name>
</gene>
<dbReference type="Proteomes" id="UP000199497">
    <property type="component" value="Unassembled WGS sequence"/>
</dbReference>
<evidence type="ECO:0000313" key="4">
    <source>
        <dbReference type="Proteomes" id="UP000199497"/>
    </source>
</evidence>
<name>A0A1H0W2G6_9ACTN</name>
<keyword evidence="2" id="KW-1133">Transmembrane helix</keyword>
<feature type="region of interest" description="Disordered" evidence="1">
    <location>
        <begin position="89"/>
        <end position="111"/>
    </location>
</feature>
<proteinExistence type="predicted"/>
<dbReference type="STRING" id="405564.SAMN04487905_110162"/>
<feature type="transmembrane region" description="Helical" evidence="2">
    <location>
        <begin position="32"/>
        <end position="50"/>
    </location>
</feature>
<evidence type="ECO:0000256" key="2">
    <source>
        <dbReference type="SAM" id="Phobius"/>
    </source>
</evidence>
<dbReference type="AlphaFoldDB" id="A0A1H0W2G6"/>
<evidence type="ECO:0000313" key="3">
    <source>
        <dbReference type="EMBL" id="SDP84917.1"/>
    </source>
</evidence>
<evidence type="ECO:0000256" key="1">
    <source>
        <dbReference type="SAM" id="MobiDB-lite"/>
    </source>
</evidence>
<sequence length="111" mass="12164">MPGASAVRSGSVPRGVTVLSMLRNYGMDSDKMFGAGMASILLAVVSWVASRGLRGEALARADRWGIFIGEWAPTFFALGAAMRVEEYTHPEMPRQSERQHERDRSVSEFSG</sequence>
<accession>A0A1H0W2G6</accession>
<keyword evidence="2" id="KW-0472">Membrane</keyword>
<keyword evidence="2" id="KW-0812">Transmembrane</keyword>